<dbReference type="PROSITE" id="PS50112">
    <property type="entry name" value="PAS"/>
    <property type="match status" value="1"/>
</dbReference>
<feature type="domain" description="PAC" evidence="4">
    <location>
        <begin position="371"/>
        <end position="423"/>
    </location>
</feature>
<dbReference type="NCBIfam" id="TIGR00229">
    <property type="entry name" value="sensory_box"/>
    <property type="match status" value="1"/>
</dbReference>
<dbReference type="InterPro" id="IPR035919">
    <property type="entry name" value="EAL_sf"/>
</dbReference>
<feature type="domain" description="EAL" evidence="5">
    <location>
        <begin position="602"/>
        <end position="854"/>
    </location>
</feature>
<keyword evidence="1" id="KW-0472">Membrane</keyword>
<dbReference type="CDD" id="cd00130">
    <property type="entry name" value="PAS"/>
    <property type="match status" value="1"/>
</dbReference>
<reference evidence="8" key="1">
    <citation type="journal article" date="2019" name="Int. J. Syst. Evol. Microbiol.">
        <title>The Global Catalogue of Microorganisms (GCM) 10K type strain sequencing project: providing services to taxonomists for standard genome sequencing and annotation.</title>
        <authorList>
            <consortium name="The Broad Institute Genomics Platform"/>
            <consortium name="The Broad Institute Genome Sequencing Center for Infectious Disease"/>
            <person name="Wu L."/>
            <person name="Ma J."/>
        </authorList>
    </citation>
    <scope>NUCLEOTIDE SEQUENCE [LARGE SCALE GENOMIC DNA]</scope>
    <source>
        <strain evidence="8">KCTC 42953</strain>
    </source>
</reference>
<dbReference type="InterPro" id="IPR000160">
    <property type="entry name" value="GGDEF_dom"/>
</dbReference>
<evidence type="ECO:0000259" key="3">
    <source>
        <dbReference type="PROSITE" id="PS50112"/>
    </source>
</evidence>
<dbReference type="InterPro" id="IPR001633">
    <property type="entry name" value="EAL_dom"/>
</dbReference>
<evidence type="ECO:0000313" key="8">
    <source>
        <dbReference type="Proteomes" id="UP001595533"/>
    </source>
</evidence>
<dbReference type="InterPro" id="IPR029787">
    <property type="entry name" value="Nucleotide_cyclase"/>
</dbReference>
<keyword evidence="8" id="KW-1185">Reference proteome</keyword>
<dbReference type="InterPro" id="IPR000700">
    <property type="entry name" value="PAS-assoc_C"/>
</dbReference>
<feature type="signal peptide" evidence="2">
    <location>
        <begin position="1"/>
        <end position="22"/>
    </location>
</feature>
<feature type="domain" description="PAS" evidence="3">
    <location>
        <begin position="301"/>
        <end position="343"/>
    </location>
</feature>
<sequence length="854" mass="97882">MKIKPQILALLLITSMINQPLAQNPDSLNADPPDVRVGYFDTHPLSFRNSNGDPDGLIIDLLNEVAATGNMKIQWVYDEFPNHINNIKSGRIDVLVSVAYSEERARYMDYSALNFTNVWGQVFLPANSDIESLFDLNNKSIALLENGINGQNFLQQCELFEVNCQAVYANSYHKIFTMVDNGEVDAAVSNNMVGAEFQDQYDLLASSIVFNPFKVYITKPLGADPVFLNLYDQRMRLWKDDPESFYYQTRMKWTHQNQHDTIPYWILYTILGLFVFALIAIIAAVLFKRQVNRRVNELSQREIQLNQIINIVPHMIYANDYQGRFILANDFACDFFGIENKQVEKENIYAILKSSPNFQNLIAYTTSSNPFNTEIEARNSRGEQISLMMSKVPYSGRNDKEPAVVTVGVDISQTKQYEEEIEYLANHDALTGLPNRLLLSDRLKSSLARAEQFKHVGAILYIDLDNFKNINDSQGHKVGDKLIKKVAIMLKKSATPGDTIARLGGDEFVIEIPELDQDINKAEQQALLVAEKLSTQLKKPIIIEDKQYNITASIGVVVYPRDGNRQSLLIQRADTAMYEAKFNGRNRIQVFEKGLEAKVKKQHQLENDLRLALQNKEIVMVYQPIVAADSLKMVGTEILLRWHHPVRGTIMPTDFIPIAESAQLILEIGYWTIEKACQQILTWRETTDQPFFVAINLSVIQFRDREFLGRITDLVNKYNIPRNYLEFEVTESILLNESVRSMEVINQLKMLGIKLSIDDFGTGYSSFDYIRKLPLDKIKIDKSFIEDIPSDNNSVTIVKTILNMAHEMNLQVVAEGVENKEQMEFLREHQCQFFQGYLFSKPKEVNKIPKKFRF</sequence>
<dbReference type="PANTHER" id="PTHR44757">
    <property type="entry name" value="DIGUANYLATE CYCLASE DGCP"/>
    <property type="match status" value="1"/>
</dbReference>
<dbReference type="Pfam" id="PF00497">
    <property type="entry name" value="SBP_bac_3"/>
    <property type="match status" value="1"/>
</dbReference>
<dbReference type="InterPro" id="IPR001638">
    <property type="entry name" value="Solute-binding_3/MltF_N"/>
</dbReference>
<dbReference type="NCBIfam" id="TIGR00254">
    <property type="entry name" value="GGDEF"/>
    <property type="match status" value="1"/>
</dbReference>
<protein>
    <submittedName>
        <fullName evidence="7">EAL domain-containing protein</fullName>
    </submittedName>
</protein>
<evidence type="ECO:0000259" key="6">
    <source>
        <dbReference type="PROSITE" id="PS50887"/>
    </source>
</evidence>
<feature type="domain" description="GGDEF" evidence="6">
    <location>
        <begin position="455"/>
        <end position="593"/>
    </location>
</feature>
<dbReference type="EMBL" id="JBHRTS010000009">
    <property type="protein sequence ID" value="MFC3195573.1"/>
    <property type="molecule type" value="Genomic_DNA"/>
</dbReference>
<dbReference type="Pfam" id="PF00990">
    <property type="entry name" value="GGDEF"/>
    <property type="match status" value="1"/>
</dbReference>
<keyword evidence="1" id="KW-1133">Transmembrane helix</keyword>
<dbReference type="InterPro" id="IPR035965">
    <property type="entry name" value="PAS-like_dom_sf"/>
</dbReference>
<dbReference type="CDD" id="cd01948">
    <property type="entry name" value="EAL"/>
    <property type="match status" value="1"/>
</dbReference>
<dbReference type="SMART" id="SM00062">
    <property type="entry name" value="PBPb"/>
    <property type="match status" value="1"/>
</dbReference>
<name>A0ABV7JBQ7_9GAMM</name>
<organism evidence="7 8">
    <name type="scientific">Marinicella sediminis</name>
    <dbReference type="NCBI Taxonomy" id="1792834"/>
    <lineage>
        <taxon>Bacteria</taxon>
        <taxon>Pseudomonadati</taxon>
        <taxon>Pseudomonadota</taxon>
        <taxon>Gammaproteobacteria</taxon>
        <taxon>Lysobacterales</taxon>
        <taxon>Marinicellaceae</taxon>
        <taxon>Marinicella</taxon>
    </lineage>
</organism>
<dbReference type="PROSITE" id="PS50887">
    <property type="entry name" value="GGDEF"/>
    <property type="match status" value="1"/>
</dbReference>
<dbReference type="RefSeq" id="WP_077412238.1">
    <property type="nucleotide sequence ID" value="NZ_JBHRTS010000009.1"/>
</dbReference>
<feature type="transmembrane region" description="Helical" evidence="1">
    <location>
        <begin position="265"/>
        <end position="287"/>
    </location>
</feature>
<keyword evidence="2" id="KW-0732">Signal</keyword>
<dbReference type="Pfam" id="PF00563">
    <property type="entry name" value="EAL"/>
    <property type="match status" value="1"/>
</dbReference>
<evidence type="ECO:0000256" key="1">
    <source>
        <dbReference type="SAM" id="Phobius"/>
    </source>
</evidence>
<dbReference type="PANTHER" id="PTHR44757:SF2">
    <property type="entry name" value="BIOFILM ARCHITECTURE MAINTENANCE PROTEIN MBAA"/>
    <property type="match status" value="1"/>
</dbReference>
<dbReference type="SUPFAM" id="SSF55073">
    <property type="entry name" value="Nucleotide cyclase"/>
    <property type="match status" value="1"/>
</dbReference>
<evidence type="ECO:0000259" key="5">
    <source>
        <dbReference type="PROSITE" id="PS50883"/>
    </source>
</evidence>
<comment type="caution">
    <text evidence="7">The sequence shown here is derived from an EMBL/GenBank/DDBJ whole genome shotgun (WGS) entry which is preliminary data.</text>
</comment>
<dbReference type="Gene3D" id="3.30.70.270">
    <property type="match status" value="1"/>
</dbReference>
<dbReference type="SUPFAM" id="SSF55785">
    <property type="entry name" value="PYP-like sensor domain (PAS domain)"/>
    <property type="match status" value="1"/>
</dbReference>
<gene>
    <name evidence="7" type="ORF">ACFODZ_15060</name>
</gene>
<dbReference type="SMART" id="SM00052">
    <property type="entry name" value="EAL"/>
    <property type="match status" value="1"/>
</dbReference>
<accession>A0ABV7JBQ7</accession>
<dbReference type="PROSITE" id="PS50883">
    <property type="entry name" value="EAL"/>
    <property type="match status" value="1"/>
</dbReference>
<evidence type="ECO:0000313" key="7">
    <source>
        <dbReference type="EMBL" id="MFC3195573.1"/>
    </source>
</evidence>
<dbReference type="PROSITE" id="PS50113">
    <property type="entry name" value="PAC"/>
    <property type="match status" value="1"/>
</dbReference>
<evidence type="ECO:0000259" key="4">
    <source>
        <dbReference type="PROSITE" id="PS50113"/>
    </source>
</evidence>
<proteinExistence type="predicted"/>
<dbReference type="InterPro" id="IPR000014">
    <property type="entry name" value="PAS"/>
</dbReference>
<dbReference type="Gene3D" id="3.30.450.20">
    <property type="entry name" value="PAS domain"/>
    <property type="match status" value="1"/>
</dbReference>
<dbReference type="CDD" id="cd01949">
    <property type="entry name" value="GGDEF"/>
    <property type="match status" value="1"/>
</dbReference>
<evidence type="ECO:0000256" key="2">
    <source>
        <dbReference type="SAM" id="SignalP"/>
    </source>
</evidence>
<dbReference type="InterPro" id="IPR043128">
    <property type="entry name" value="Rev_trsase/Diguanyl_cyclase"/>
</dbReference>
<dbReference type="Gene3D" id="3.40.190.10">
    <property type="entry name" value="Periplasmic binding protein-like II"/>
    <property type="match status" value="2"/>
</dbReference>
<keyword evidence="1" id="KW-0812">Transmembrane</keyword>
<dbReference type="Gene3D" id="3.20.20.450">
    <property type="entry name" value="EAL domain"/>
    <property type="match status" value="1"/>
</dbReference>
<dbReference type="InterPro" id="IPR052155">
    <property type="entry name" value="Biofilm_reg_signaling"/>
</dbReference>
<feature type="chain" id="PRO_5046712671" evidence="2">
    <location>
        <begin position="23"/>
        <end position="854"/>
    </location>
</feature>
<dbReference type="SUPFAM" id="SSF53850">
    <property type="entry name" value="Periplasmic binding protein-like II"/>
    <property type="match status" value="1"/>
</dbReference>
<dbReference type="Proteomes" id="UP001595533">
    <property type="component" value="Unassembled WGS sequence"/>
</dbReference>
<dbReference type="SMART" id="SM00267">
    <property type="entry name" value="GGDEF"/>
    <property type="match status" value="1"/>
</dbReference>
<dbReference type="SUPFAM" id="SSF141868">
    <property type="entry name" value="EAL domain-like"/>
    <property type="match status" value="1"/>
</dbReference>